<dbReference type="Proteomes" id="UP001145114">
    <property type="component" value="Unassembled WGS sequence"/>
</dbReference>
<sequence>EACHFQRRHQHAKIATALKKANAKGFSQVIDVNKVNETTSSVPPPSSAAVIPNDSDARPSLPSDLSPTSPTSS</sequence>
<name>A0ACC1HVG4_9FUNG</name>
<reference evidence="1" key="1">
    <citation type="submission" date="2022-06" db="EMBL/GenBank/DDBJ databases">
        <title>Phylogenomic reconstructions and comparative analyses of Kickxellomycotina fungi.</title>
        <authorList>
            <person name="Reynolds N.K."/>
            <person name="Stajich J.E."/>
            <person name="Barry K."/>
            <person name="Grigoriev I.V."/>
            <person name="Crous P."/>
            <person name="Smith M.E."/>
        </authorList>
    </citation>
    <scope>NUCLEOTIDE SEQUENCE</scope>
    <source>
        <strain evidence="1">RSA 2271</strain>
    </source>
</reference>
<accession>A0ACC1HVG4</accession>
<dbReference type="EMBL" id="JAMZIH010000253">
    <property type="protein sequence ID" value="KAJ1679651.1"/>
    <property type="molecule type" value="Genomic_DNA"/>
</dbReference>
<keyword evidence="2" id="KW-1185">Reference proteome</keyword>
<gene>
    <name evidence="1" type="ORF">EV182_001616</name>
</gene>
<feature type="non-terminal residue" evidence="1">
    <location>
        <position position="1"/>
    </location>
</feature>
<comment type="caution">
    <text evidence="1">The sequence shown here is derived from an EMBL/GenBank/DDBJ whole genome shotgun (WGS) entry which is preliminary data.</text>
</comment>
<evidence type="ECO:0000313" key="1">
    <source>
        <dbReference type="EMBL" id="KAJ1679651.1"/>
    </source>
</evidence>
<protein>
    <submittedName>
        <fullName evidence="1">Uncharacterized protein</fullName>
    </submittedName>
</protein>
<organism evidence="1 2">
    <name type="scientific">Spiromyces aspiralis</name>
    <dbReference type="NCBI Taxonomy" id="68401"/>
    <lineage>
        <taxon>Eukaryota</taxon>
        <taxon>Fungi</taxon>
        <taxon>Fungi incertae sedis</taxon>
        <taxon>Zoopagomycota</taxon>
        <taxon>Kickxellomycotina</taxon>
        <taxon>Kickxellomycetes</taxon>
        <taxon>Kickxellales</taxon>
        <taxon>Kickxellaceae</taxon>
        <taxon>Spiromyces</taxon>
    </lineage>
</organism>
<proteinExistence type="predicted"/>
<evidence type="ECO:0000313" key="2">
    <source>
        <dbReference type="Proteomes" id="UP001145114"/>
    </source>
</evidence>